<proteinExistence type="predicted"/>
<dbReference type="Proteomes" id="UP000315226">
    <property type="component" value="Unassembled WGS sequence"/>
</dbReference>
<dbReference type="EMBL" id="BJMN01000001">
    <property type="protein sequence ID" value="GEB54424.1"/>
    <property type="molecule type" value="Genomic_DNA"/>
</dbReference>
<name>A0A4Y3RAC8_9ACTN</name>
<organism evidence="1 2">
    <name type="scientific">Streptomyces gardneri</name>
    <dbReference type="NCBI Taxonomy" id="66892"/>
    <lineage>
        <taxon>Bacteria</taxon>
        <taxon>Bacillati</taxon>
        <taxon>Actinomycetota</taxon>
        <taxon>Actinomycetes</taxon>
        <taxon>Kitasatosporales</taxon>
        <taxon>Streptomycetaceae</taxon>
        <taxon>Streptomyces</taxon>
    </lineage>
</organism>
<reference evidence="1 2" key="1">
    <citation type="submission" date="2019-06" db="EMBL/GenBank/DDBJ databases">
        <title>Whole genome shotgun sequence of Streptomyces gardneri NBRC 12865.</title>
        <authorList>
            <person name="Hosoyama A."/>
            <person name="Uohara A."/>
            <person name="Ohji S."/>
            <person name="Ichikawa N."/>
        </authorList>
    </citation>
    <scope>NUCLEOTIDE SEQUENCE [LARGE SCALE GENOMIC DNA]</scope>
    <source>
        <strain evidence="1 2">NBRC 12865</strain>
    </source>
</reference>
<comment type="caution">
    <text evidence="1">The sequence shown here is derived from an EMBL/GenBank/DDBJ whole genome shotgun (WGS) entry which is preliminary data.</text>
</comment>
<evidence type="ECO:0000313" key="1">
    <source>
        <dbReference type="EMBL" id="GEB54424.1"/>
    </source>
</evidence>
<protein>
    <submittedName>
        <fullName evidence="1">Uncharacterized protein</fullName>
    </submittedName>
</protein>
<sequence>MPSLGGVTVRALAVVAPPVATLVQVTPSRDHSSQLWSVPFGVTVKVPAWPAPLTQVFGG</sequence>
<dbReference type="AlphaFoldDB" id="A0A4Y3RAC8"/>
<accession>A0A4Y3RAC8</accession>
<keyword evidence="2" id="KW-1185">Reference proteome</keyword>
<gene>
    <name evidence="1" type="ORF">SGA01_00290</name>
</gene>
<evidence type="ECO:0000313" key="2">
    <source>
        <dbReference type="Proteomes" id="UP000315226"/>
    </source>
</evidence>